<evidence type="ECO:0000256" key="4">
    <source>
        <dbReference type="ARBA" id="ARBA00022989"/>
    </source>
</evidence>
<accession>A0A163J5H9</accession>
<dbReference type="PANTHER" id="PTHR23501:SF187">
    <property type="entry name" value="MAJOR FACILITATOR SUPERFAMILY (MFS) PROFILE DOMAIN-CONTAINING PROTEIN"/>
    <property type="match status" value="1"/>
</dbReference>
<sequence length="185" mass="20519">MYSWNSPMVLVPLVISFALIGVLALYDCKWAWDPILPPHLSMNRSILAVLCVNWRSGITFFVMVYYLPLYFQVVFGDSAMWSGADPGDEDDFKWDSDDDDTSDRLTINTSEAEGSENPRPLDTVGNSKVRNNSETNDNNSSRQPATTLPSSSNTHTEGAPTVEPTKHVSGYNIGDGDDDSDSDWE</sequence>
<dbReference type="GO" id="GO:0005886">
    <property type="term" value="C:plasma membrane"/>
    <property type="evidence" value="ECO:0007669"/>
    <property type="project" value="TreeGrafter"/>
</dbReference>
<dbReference type="EMBL" id="LT552921">
    <property type="protein sequence ID" value="SAL99580.1"/>
    <property type="molecule type" value="Genomic_DNA"/>
</dbReference>
<dbReference type="PANTHER" id="PTHR23501">
    <property type="entry name" value="MAJOR FACILITATOR SUPERFAMILY"/>
    <property type="match status" value="1"/>
</dbReference>
<evidence type="ECO:0000256" key="7">
    <source>
        <dbReference type="SAM" id="MobiDB-lite"/>
    </source>
</evidence>
<feature type="region of interest" description="Disordered" evidence="7">
    <location>
        <begin position="87"/>
        <end position="185"/>
    </location>
</feature>
<evidence type="ECO:0000313" key="10">
    <source>
        <dbReference type="Proteomes" id="UP000078561"/>
    </source>
</evidence>
<evidence type="ECO:0000256" key="2">
    <source>
        <dbReference type="ARBA" id="ARBA00022448"/>
    </source>
</evidence>
<protein>
    <submittedName>
        <fullName evidence="9">Uncharacterized protein</fullName>
    </submittedName>
</protein>
<dbReference type="AlphaFoldDB" id="A0A163J5H9"/>
<dbReference type="InParanoid" id="A0A163J5H9"/>
<organism evidence="9">
    <name type="scientific">Absidia glauca</name>
    <name type="common">Pin mould</name>
    <dbReference type="NCBI Taxonomy" id="4829"/>
    <lineage>
        <taxon>Eukaryota</taxon>
        <taxon>Fungi</taxon>
        <taxon>Fungi incertae sedis</taxon>
        <taxon>Mucoromycota</taxon>
        <taxon>Mucoromycotina</taxon>
        <taxon>Mucoromycetes</taxon>
        <taxon>Mucorales</taxon>
        <taxon>Cunninghamellaceae</taxon>
        <taxon>Absidia</taxon>
    </lineage>
</organism>
<feature type="compositionally biased region" description="Acidic residues" evidence="7">
    <location>
        <begin position="175"/>
        <end position="185"/>
    </location>
</feature>
<name>A0A163J5H9_ABSGL</name>
<reference evidence="9" key="1">
    <citation type="submission" date="2016-04" db="EMBL/GenBank/DDBJ databases">
        <authorList>
            <person name="Evans L.H."/>
            <person name="Alamgir A."/>
            <person name="Owens N."/>
            <person name="Weber N.D."/>
            <person name="Virtaneva K."/>
            <person name="Barbian K."/>
            <person name="Babar A."/>
            <person name="Rosenke K."/>
        </authorList>
    </citation>
    <scope>NUCLEOTIDE SEQUENCE [LARGE SCALE GENOMIC DNA]</scope>
    <source>
        <strain evidence="9">CBS 101.48</strain>
    </source>
</reference>
<feature type="transmembrane region" description="Helical" evidence="8">
    <location>
        <begin position="6"/>
        <end position="26"/>
    </location>
</feature>
<gene>
    <name evidence="9" type="primary">ABSGL_05225.1 scaffold 6851</name>
</gene>
<evidence type="ECO:0000256" key="3">
    <source>
        <dbReference type="ARBA" id="ARBA00022692"/>
    </source>
</evidence>
<dbReference type="STRING" id="4829.A0A163J5H9"/>
<comment type="subcellular location">
    <subcellularLocation>
        <location evidence="1">Membrane</location>
        <topology evidence="1">Multi-pass membrane protein</topology>
    </subcellularLocation>
</comment>
<dbReference type="OrthoDB" id="10021397at2759"/>
<dbReference type="Proteomes" id="UP000078561">
    <property type="component" value="Unassembled WGS sequence"/>
</dbReference>
<evidence type="ECO:0000256" key="1">
    <source>
        <dbReference type="ARBA" id="ARBA00004141"/>
    </source>
</evidence>
<dbReference type="GO" id="GO:0022857">
    <property type="term" value="F:transmembrane transporter activity"/>
    <property type="evidence" value="ECO:0007669"/>
    <property type="project" value="TreeGrafter"/>
</dbReference>
<keyword evidence="3 8" id="KW-0812">Transmembrane</keyword>
<feature type="compositionally biased region" description="Polar residues" evidence="7">
    <location>
        <begin position="124"/>
        <end position="156"/>
    </location>
</feature>
<proteinExistence type="predicted"/>
<evidence type="ECO:0000256" key="8">
    <source>
        <dbReference type="SAM" id="Phobius"/>
    </source>
</evidence>
<evidence type="ECO:0000256" key="5">
    <source>
        <dbReference type="ARBA" id="ARBA00023136"/>
    </source>
</evidence>
<evidence type="ECO:0000313" key="9">
    <source>
        <dbReference type="EMBL" id="SAL99580.1"/>
    </source>
</evidence>
<feature type="compositionally biased region" description="Acidic residues" evidence="7">
    <location>
        <begin position="87"/>
        <end position="101"/>
    </location>
</feature>
<evidence type="ECO:0000256" key="6">
    <source>
        <dbReference type="ARBA" id="ARBA00023180"/>
    </source>
</evidence>
<keyword evidence="5 8" id="KW-0472">Membrane</keyword>
<keyword evidence="4 8" id="KW-1133">Transmembrane helix</keyword>
<keyword evidence="2" id="KW-0813">Transport</keyword>
<feature type="transmembrane region" description="Helical" evidence="8">
    <location>
        <begin position="46"/>
        <end position="67"/>
    </location>
</feature>
<keyword evidence="6" id="KW-0325">Glycoprotein</keyword>
<keyword evidence="10" id="KW-1185">Reference proteome</keyword>